<dbReference type="PANTHER" id="PTHR32308:SF10">
    <property type="entry name" value="CITRATE LYASE SUBUNIT BETA"/>
    <property type="match status" value="1"/>
</dbReference>
<evidence type="ECO:0000313" key="7">
    <source>
        <dbReference type="Proteomes" id="UP001203284"/>
    </source>
</evidence>
<dbReference type="PANTHER" id="PTHR32308">
    <property type="entry name" value="LYASE BETA SUBUNIT, PUTATIVE (AFU_ORTHOLOGUE AFUA_4G13030)-RELATED"/>
    <property type="match status" value="1"/>
</dbReference>
<dbReference type="Gene3D" id="3.20.20.60">
    <property type="entry name" value="Phosphoenolpyruvate-binding domains"/>
    <property type="match status" value="1"/>
</dbReference>
<name>A0ABT0DDL9_9HYPH</name>
<evidence type="ECO:0000259" key="5">
    <source>
        <dbReference type="Pfam" id="PF03328"/>
    </source>
</evidence>
<evidence type="ECO:0000256" key="2">
    <source>
        <dbReference type="ARBA" id="ARBA00005568"/>
    </source>
</evidence>
<dbReference type="PIRSF" id="PIRSF015582">
    <property type="entry name" value="Cit_lyase_B"/>
    <property type="match status" value="1"/>
</dbReference>
<dbReference type="InterPro" id="IPR005000">
    <property type="entry name" value="Aldolase/citrate-lyase_domain"/>
</dbReference>
<dbReference type="InterPro" id="IPR040442">
    <property type="entry name" value="Pyrv_kinase-like_dom_sf"/>
</dbReference>
<evidence type="ECO:0000256" key="3">
    <source>
        <dbReference type="ARBA" id="ARBA00022723"/>
    </source>
</evidence>
<comment type="similarity">
    <text evidence="2">Belongs to the HpcH/HpaI aldolase family.</text>
</comment>
<dbReference type="SUPFAM" id="SSF51621">
    <property type="entry name" value="Phosphoenolpyruvate/pyruvate domain"/>
    <property type="match status" value="1"/>
</dbReference>
<keyword evidence="6" id="KW-0456">Lyase</keyword>
<evidence type="ECO:0000256" key="1">
    <source>
        <dbReference type="ARBA" id="ARBA00001946"/>
    </source>
</evidence>
<dbReference type="GO" id="GO:0016829">
    <property type="term" value="F:lyase activity"/>
    <property type="evidence" value="ECO:0007669"/>
    <property type="project" value="UniProtKB-KW"/>
</dbReference>
<dbReference type="InterPro" id="IPR011206">
    <property type="entry name" value="Citrate_lyase_beta/mcl1/mcl2"/>
</dbReference>
<keyword evidence="4" id="KW-0460">Magnesium</keyword>
<keyword evidence="7" id="KW-1185">Reference proteome</keyword>
<organism evidence="6 7">
    <name type="scientific">Ancylobacter crimeensis</name>
    <dbReference type="NCBI Taxonomy" id="2579147"/>
    <lineage>
        <taxon>Bacteria</taxon>
        <taxon>Pseudomonadati</taxon>
        <taxon>Pseudomonadota</taxon>
        <taxon>Alphaproteobacteria</taxon>
        <taxon>Hyphomicrobiales</taxon>
        <taxon>Xanthobacteraceae</taxon>
        <taxon>Ancylobacter</taxon>
    </lineage>
</organism>
<feature type="domain" description="HpcH/HpaI aldolase/citrate lyase" evidence="5">
    <location>
        <begin position="17"/>
        <end position="235"/>
    </location>
</feature>
<reference evidence="6 7" key="1">
    <citation type="submission" date="2022-04" db="EMBL/GenBank/DDBJ databases">
        <authorList>
            <person name="Grouzdev D.S."/>
            <person name="Pantiukh K.S."/>
            <person name="Krutkina M.S."/>
        </authorList>
    </citation>
    <scope>NUCLEOTIDE SEQUENCE [LARGE SCALE GENOMIC DNA]</scope>
    <source>
        <strain evidence="6 7">6x-1</strain>
    </source>
</reference>
<comment type="cofactor">
    <cofactor evidence="1">
        <name>Mg(2+)</name>
        <dbReference type="ChEBI" id="CHEBI:18420"/>
    </cofactor>
</comment>
<accession>A0ABT0DDL9</accession>
<sequence length="304" mass="32099">MPAHTAVWPPVPLRPRRSALFMPGSNPRVIEKAPTLPADCIILDLEDAVAPEQKAQARDRVAAAIRGGGFGYREMVMRLNGPDTPWFEADLAAAAAARPDAVLVPKVSDPELPGLIGRKLAALGAPPTVRLWAMIESPAAVLKAEAIAATARDPASRLSLLMLGTNDLAKETGARIVPGRAPMLPWIAHCVLAARAAGIGIIDAVWNDFRDIEGFAAECAQAADMGFAGKSCIHPGQLAPCNAAFTPPAAEVEEARAVIAVFERPENAGRGVVQMEGRMVERMHADIARQVVALSDAIAAQQED</sequence>
<comment type="caution">
    <text evidence="6">The sequence shown here is derived from an EMBL/GenBank/DDBJ whole genome shotgun (WGS) entry which is preliminary data.</text>
</comment>
<evidence type="ECO:0000313" key="6">
    <source>
        <dbReference type="EMBL" id="MCK0198037.1"/>
    </source>
</evidence>
<dbReference type="EMBL" id="JALKCH010000009">
    <property type="protein sequence ID" value="MCK0198037.1"/>
    <property type="molecule type" value="Genomic_DNA"/>
</dbReference>
<dbReference type="InterPro" id="IPR015813">
    <property type="entry name" value="Pyrv/PenolPyrv_kinase-like_dom"/>
</dbReference>
<evidence type="ECO:0000256" key="4">
    <source>
        <dbReference type="ARBA" id="ARBA00022842"/>
    </source>
</evidence>
<dbReference type="RefSeq" id="WP_247029941.1">
    <property type="nucleotide sequence ID" value="NZ_JALKCH010000009.1"/>
</dbReference>
<dbReference type="Proteomes" id="UP001203284">
    <property type="component" value="Unassembled WGS sequence"/>
</dbReference>
<keyword evidence="3" id="KW-0479">Metal-binding</keyword>
<dbReference type="Pfam" id="PF03328">
    <property type="entry name" value="HpcH_HpaI"/>
    <property type="match status" value="1"/>
</dbReference>
<gene>
    <name evidence="6" type="ORF">MWN34_14070</name>
</gene>
<proteinExistence type="inferred from homology"/>
<protein>
    <submittedName>
        <fullName evidence="6">CoA ester lyase</fullName>
    </submittedName>
</protein>